<organism evidence="1">
    <name type="scientific">Brassica cretica</name>
    <name type="common">Mustard</name>
    <dbReference type="NCBI Taxonomy" id="69181"/>
    <lineage>
        <taxon>Eukaryota</taxon>
        <taxon>Viridiplantae</taxon>
        <taxon>Streptophyta</taxon>
        <taxon>Embryophyta</taxon>
        <taxon>Tracheophyta</taxon>
        <taxon>Spermatophyta</taxon>
        <taxon>Magnoliopsida</taxon>
        <taxon>eudicotyledons</taxon>
        <taxon>Gunneridae</taxon>
        <taxon>Pentapetalae</taxon>
        <taxon>rosids</taxon>
        <taxon>malvids</taxon>
        <taxon>Brassicales</taxon>
        <taxon>Brassicaceae</taxon>
        <taxon>Brassiceae</taxon>
        <taxon>Brassica</taxon>
    </lineage>
</organism>
<name>A0A8S9J267_BRACR</name>
<comment type="caution">
    <text evidence="1">The sequence shown here is derived from an EMBL/GenBank/DDBJ whole genome shotgun (WGS) entry which is preliminary data.</text>
</comment>
<protein>
    <submittedName>
        <fullName evidence="1">Uncharacterized protein</fullName>
    </submittedName>
</protein>
<accession>A0A8S9J267</accession>
<sequence length="126" mass="14133">MWSLRSFLPQALSQRLCGSDINWSSSSAKYRGVHKIKHVTVPEFLTIVLLLRRRRVPLGGCRSPSVFSPSVYLCLYVFSQFAAEVVFPEAFRFRSGDFGLDLGEHADPGRLEDGSPLFVFGYSSGR</sequence>
<dbReference type="EMBL" id="QGKY02001015">
    <property type="protein sequence ID" value="KAF2576144.1"/>
    <property type="molecule type" value="Genomic_DNA"/>
</dbReference>
<gene>
    <name evidence="1" type="ORF">F2Q70_00006489</name>
</gene>
<proteinExistence type="predicted"/>
<dbReference type="AlphaFoldDB" id="A0A8S9J267"/>
<evidence type="ECO:0000313" key="1">
    <source>
        <dbReference type="EMBL" id="KAF2576144.1"/>
    </source>
</evidence>
<reference evidence="1" key="1">
    <citation type="submission" date="2019-12" db="EMBL/GenBank/DDBJ databases">
        <title>Genome sequencing and annotation of Brassica cretica.</title>
        <authorList>
            <person name="Studholme D.J."/>
            <person name="Sarris P.F."/>
        </authorList>
    </citation>
    <scope>NUCLEOTIDE SEQUENCE</scope>
    <source>
        <strain evidence="1">PFS-102/07</strain>
        <tissue evidence="1">Leaf</tissue>
    </source>
</reference>